<dbReference type="Gene3D" id="3.90.105.10">
    <property type="entry name" value="Molybdopterin biosynthesis moea protein, domain 2"/>
    <property type="match status" value="1"/>
</dbReference>
<proteinExistence type="inferred from homology"/>
<keyword evidence="6" id="KW-0500">Molybdenum</keyword>
<dbReference type="InterPro" id="IPR036425">
    <property type="entry name" value="MoaB/Mog-like_dom_sf"/>
</dbReference>
<dbReference type="Pfam" id="PF03453">
    <property type="entry name" value="MoeA_N"/>
    <property type="match status" value="1"/>
</dbReference>
<dbReference type="NCBIfam" id="NF045515">
    <property type="entry name" value="Glp_gephyrin"/>
    <property type="match status" value="1"/>
</dbReference>
<dbReference type="Pfam" id="PF03454">
    <property type="entry name" value="MoeA_C"/>
    <property type="match status" value="1"/>
</dbReference>
<evidence type="ECO:0000256" key="5">
    <source>
        <dbReference type="ARBA" id="ARBA00047317"/>
    </source>
</evidence>
<evidence type="ECO:0000313" key="9">
    <source>
        <dbReference type="Proteomes" id="UP001057498"/>
    </source>
</evidence>
<comment type="function">
    <text evidence="1 6">Catalyzes the insertion of molybdate into adenylated molybdopterin with the concomitant release of AMP.</text>
</comment>
<dbReference type="InterPro" id="IPR036688">
    <property type="entry name" value="MoeA_C_domain_IV_sf"/>
</dbReference>
<evidence type="ECO:0000256" key="4">
    <source>
        <dbReference type="ARBA" id="ARBA00023150"/>
    </source>
</evidence>
<organism evidence="8 9">
    <name type="scientific">Sphaerotilus microaerophilus</name>
    <dbReference type="NCBI Taxonomy" id="2914710"/>
    <lineage>
        <taxon>Bacteria</taxon>
        <taxon>Pseudomonadati</taxon>
        <taxon>Pseudomonadota</taxon>
        <taxon>Betaproteobacteria</taxon>
        <taxon>Burkholderiales</taxon>
        <taxon>Sphaerotilaceae</taxon>
        <taxon>Sphaerotilus</taxon>
    </lineage>
</organism>
<keyword evidence="6" id="KW-0479">Metal-binding</keyword>
<dbReference type="EMBL" id="AP025730">
    <property type="protein sequence ID" value="BDI05477.1"/>
    <property type="molecule type" value="Genomic_DNA"/>
</dbReference>
<gene>
    <name evidence="8" type="primary">moeA_2</name>
    <name evidence="8" type="ORF">CATMQ487_24470</name>
</gene>
<dbReference type="Gene3D" id="2.40.340.10">
    <property type="entry name" value="MoeA, C-terminal, domain IV"/>
    <property type="match status" value="1"/>
</dbReference>
<dbReference type="Pfam" id="PF00994">
    <property type="entry name" value="MoCF_biosynth"/>
    <property type="match status" value="1"/>
</dbReference>
<dbReference type="InterPro" id="IPR038987">
    <property type="entry name" value="MoeA-like"/>
</dbReference>
<dbReference type="InterPro" id="IPR005111">
    <property type="entry name" value="MoeA_C_domain_IV"/>
</dbReference>
<dbReference type="SMART" id="SM00852">
    <property type="entry name" value="MoCF_biosynth"/>
    <property type="match status" value="1"/>
</dbReference>
<feature type="domain" description="MoaB/Mog" evidence="7">
    <location>
        <begin position="182"/>
        <end position="330"/>
    </location>
</feature>
<dbReference type="InterPro" id="IPR001453">
    <property type="entry name" value="MoaB/Mog_dom"/>
</dbReference>
<keyword evidence="4 6" id="KW-0501">Molybdenum cofactor biosynthesis</keyword>
<evidence type="ECO:0000256" key="2">
    <source>
        <dbReference type="ARBA" id="ARBA00005046"/>
    </source>
</evidence>
<dbReference type="SUPFAM" id="SSF63867">
    <property type="entry name" value="MoeA C-terminal domain-like"/>
    <property type="match status" value="1"/>
</dbReference>
<reference evidence="8" key="1">
    <citation type="submission" date="2022-04" db="EMBL/GenBank/DDBJ databases">
        <title>Whole genome sequence of Sphaerotilus sp. FB-5.</title>
        <authorList>
            <person name="Takeda M."/>
            <person name="Narihara S."/>
            <person name="Akimoto M."/>
            <person name="Akimoto R."/>
            <person name="Nishiyashiki S."/>
            <person name="Murakami T."/>
        </authorList>
    </citation>
    <scope>NUCLEOTIDE SEQUENCE</scope>
    <source>
        <strain evidence="8">FB-5</strain>
    </source>
</reference>
<keyword evidence="9" id="KW-1185">Reference proteome</keyword>
<evidence type="ECO:0000256" key="1">
    <source>
        <dbReference type="ARBA" id="ARBA00002901"/>
    </source>
</evidence>
<comment type="cofactor">
    <cofactor evidence="6">
        <name>Mg(2+)</name>
        <dbReference type="ChEBI" id="CHEBI:18420"/>
    </cofactor>
</comment>
<accession>A0ABM7YM49</accession>
<comment type="pathway">
    <text evidence="2 6">Cofactor biosynthesis; molybdopterin biosynthesis.</text>
</comment>
<keyword evidence="6" id="KW-0808">Transferase</keyword>
<protein>
    <recommendedName>
        <fullName evidence="6">Molybdopterin molybdenumtransferase</fullName>
        <ecNumber evidence="6">2.10.1.1</ecNumber>
    </recommendedName>
</protein>
<dbReference type="PANTHER" id="PTHR10192:SF5">
    <property type="entry name" value="GEPHYRIN"/>
    <property type="match status" value="1"/>
</dbReference>
<keyword evidence="6" id="KW-0460">Magnesium</keyword>
<dbReference type="Proteomes" id="UP001057498">
    <property type="component" value="Chromosome"/>
</dbReference>
<dbReference type="PANTHER" id="PTHR10192">
    <property type="entry name" value="MOLYBDOPTERIN BIOSYNTHESIS PROTEIN"/>
    <property type="match status" value="1"/>
</dbReference>
<dbReference type="NCBIfam" id="TIGR00177">
    <property type="entry name" value="molyb_syn"/>
    <property type="match status" value="1"/>
</dbReference>
<dbReference type="Gene3D" id="2.170.190.11">
    <property type="entry name" value="Molybdopterin biosynthesis moea protein, domain 3"/>
    <property type="match status" value="1"/>
</dbReference>
<evidence type="ECO:0000256" key="3">
    <source>
        <dbReference type="ARBA" id="ARBA00010763"/>
    </source>
</evidence>
<evidence type="ECO:0000256" key="6">
    <source>
        <dbReference type="RuleBase" id="RU365090"/>
    </source>
</evidence>
<comment type="similarity">
    <text evidence="3 6">Belongs to the MoeA family.</text>
</comment>
<dbReference type="SUPFAM" id="SSF63882">
    <property type="entry name" value="MoeA N-terminal region -like"/>
    <property type="match status" value="1"/>
</dbReference>
<dbReference type="RefSeq" id="WP_251973506.1">
    <property type="nucleotide sequence ID" value="NZ_AP025730.1"/>
</dbReference>
<dbReference type="InterPro" id="IPR005110">
    <property type="entry name" value="MoeA_linker/N"/>
</dbReference>
<dbReference type="SUPFAM" id="SSF53218">
    <property type="entry name" value="Molybdenum cofactor biosynthesis proteins"/>
    <property type="match status" value="1"/>
</dbReference>
<dbReference type="EC" id="2.10.1.1" evidence="6"/>
<evidence type="ECO:0000313" key="8">
    <source>
        <dbReference type="EMBL" id="BDI05477.1"/>
    </source>
</evidence>
<evidence type="ECO:0000259" key="7">
    <source>
        <dbReference type="SMART" id="SM00852"/>
    </source>
</evidence>
<dbReference type="CDD" id="cd00887">
    <property type="entry name" value="MoeA"/>
    <property type="match status" value="1"/>
</dbReference>
<comment type="catalytic activity">
    <reaction evidence="5">
        <text>adenylyl-molybdopterin + molybdate = Mo-molybdopterin + AMP + H(+)</text>
        <dbReference type="Rhea" id="RHEA:35047"/>
        <dbReference type="ChEBI" id="CHEBI:15378"/>
        <dbReference type="ChEBI" id="CHEBI:36264"/>
        <dbReference type="ChEBI" id="CHEBI:62727"/>
        <dbReference type="ChEBI" id="CHEBI:71302"/>
        <dbReference type="ChEBI" id="CHEBI:456215"/>
        <dbReference type="EC" id="2.10.1.1"/>
    </reaction>
</comment>
<dbReference type="Gene3D" id="3.40.980.10">
    <property type="entry name" value="MoaB/Mog-like domain"/>
    <property type="match status" value="1"/>
</dbReference>
<dbReference type="InterPro" id="IPR036135">
    <property type="entry name" value="MoeA_linker/N_sf"/>
</dbReference>
<sequence>MPLDDALAQLLERVQPLAATENVSTFDALGRVLAAEVRSLLDVPPADNTSMDGYALRAADVPAAGTVLPVAQRIPAGVVGEPLQPGTAARIFTGAQVPPGADAVVMQEQCVAIAAAVAGDGLGAVRIDTVPVAGQWIRRRGEDVQCDSLVLGAGTRLTPAALGLAASVGAATLTVARRPRVALFSTGDELVMPGEPLKPGAIYNSNRYTLRALLQSFGCEVADLGIVPDQREATRAALREAAAGHDLILTSGGVSVGEEDHIKPAVEAEGRLTLWQMAIKPGKPLAFGEVRRPGAAGTAEGGHAWFIGLPGNPVSSWVTFLLLVRPVLLRLQGAVDLAPRAYTLRADFDWPRADKRREFLRVRLNERGGLDLFANQSSGVLTSAHWGDGLVDNPGGQTIRAGDLVRYLPVRELL</sequence>
<name>A0ABM7YM49_9BURK</name>